<dbReference type="InterPro" id="IPR013785">
    <property type="entry name" value="Aldolase_TIM"/>
</dbReference>
<dbReference type="PIRSF" id="PIRSF000138">
    <property type="entry name" value="Al-hdrx_acd_dh"/>
    <property type="match status" value="1"/>
</dbReference>
<keyword evidence="8" id="KW-1185">Reference proteome</keyword>
<comment type="caution">
    <text evidence="7">The sequence shown here is derived from an EMBL/GenBank/DDBJ whole genome shotgun (WGS) entry which is preliminary data.</text>
</comment>
<comment type="similarity">
    <text evidence="5">Belongs to the FMN-dependent alpha-hydroxy acid dehydrogenase family.</text>
</comment>
<reference evidence="7 8" key="1">
    <citation type="submission" date="2023-01" db="EMBL/GenBank/DDBJ databases">
        <title>Xanthomonas hawaiianensis sp. nov. isolated from Araceae family in Hawaii.</title>
        <authorList>
            <person name="Chunag S.-C."/>
            <person name="Dobhal S."/>
            <person name="Alvarez A."/>
            <person name="Arif M."/>
        </authorList>
    </citation>
    <scope>NUCLEOTIDE SEQUENCE [LARGE SCALE GENOMIC DNA]</scope>
    <source>
        <strain evidence="7 8">A2111</strain>
    </source>
</reference>
<evidence type="ECO:0000259" key="6">
    <source>
        <dbReference type="PROSITE" id="PS51349"/>
    </source>
</evidence>
<evidence type="ECO:0000256" key="5">
    <source>
        <dbReference type="ARBA" id="ARBA00024042"/>
    </source>
</evidence>
<name>A0ABU2IAJ1_9XANT</name>
<keyword evidence="3" id="KW-0288">FMN</keyword>
<dbReference type="Gene3D" id="3.20.20.70">
    <property type="entry name" value="Aldolase class I"/>
    <property type="match status" value="1"/>
</dbReference>
<dbReference type="PROSITE" id="PS51349">
    <property type="entry name" value="FMN_HYDROXY_ACID_DH_2"/>
    <property type="match status" value="1"/>
</dbReference>
<proteinExistence type="inferred from homology"/>
<evidence type="ECO:0000313" key="7">
    <source>
        <dbReference type="EMBL" id="MDS9995155.1"/>
    </source>
</evidence>
<dbReference type="SUPFAM" id="SSF51395">
    <property type="entry name" value="FMN-linked oxidoreductases"/>
    <property type="match status" value="1"/>
</dbReference>
<evidence type="ECO:0000256" key="1">
    <source>
        <dbReference type="ARBA" id="ARBA00001917"/>
    </source>
</evidence>
<dbReference type="PANTHER" id="PTHR10578:SF107">
    <property type="entry name" value="2-HYDROXYACID OXIDASE 1"/>
    <property type="match status" value="1"/>
</dbReference>
<dbReference type="InterPro" id="IPR012133">
    <property type="entry name" value="Alpha-hydoxy_acid_DH_FMN"/>
</dbReference>
<evidence type="ECO:0000313" key="8">
    <source>
        <dbReference type="Proteomes" id="UP001260534"/>
    </source>
</evidence>
<dbReference type="InterPro" id="IPR008259">
    <property type="entry name" value="FMN_hydac_DH_AS"/>
</dbReference>
<gene>
    <name evidence="7" type="ORF">PNQ69_20535</name>
</gene>
<evidence type="ECO:0000256" key="2">
    <source>
        <dbReference type="ARBA" id="ARBA00022630"/>
    </source>
</evidence>
<evidence type="ECO:0000256" key="3">
    <source>
        <dbReference type="ARBA" id="ARBA00022643"/>
    </source>
</evidence>
<dbReference type="EMBL" id="JAQMHB010000001">
    <property type="protein sequence ID" value="MDS9995155.1"/>
    <property type="molecule type" value="Genomic_DNA"/>
</dbReference>
<protein>
    <submittedName>
        <fullName evidence="7">Alpha-hydroxy-acid oxidizing protein</fullName>
    </submittedName>
</protein>
<dbReference type="Proteomes" id="UP001260534">
    <property type="component" value="Unassembled WGS sequence"/>
</dbReference>
<comment type="cofactor">
    <cofactor evidence="1">
        <name>FMN</name>
        <dbReference type="ChEBI" id="CHEBI:58210"/>
    </cofactor>
</comment>
<dbReference type="InterPro" id="IPR037396">
    <property type="entry name" value="FMN_HAD"/>
</dbReference>
<dbReference type="Pfam" id="PF01070">
    <property type="entry name" value="FMN_dh"/>
    <property type="match status" value="1"/>
</dbReference>
<keyword evidence="2" id="KW-0285">Flavoprotein</keyword>
<evidence type="ECO:0000256" key="4">
    <source>
        <dbReference type="ARBA" id="ARBA00023002"/>
    </source>
</evidence>
<dbReference type="PROSITE" id="PS00557">
    <property type="entry name" value="FMN_HYDROXY_ACID_DH_1"/>
    <property type="match status" value="1"/>
</dbReference>
<accession>A0ABU2IAJ1</accession>
<keyword evidence="4" id="KW-0560">Oxidoreductase</keyword>
<feature type="domain" description="FMN hydroxy acid dehydrogenase" evidence="6">
    <location>
        <begin position="1"/>
        <end position="378"/>
    </location>
</feature>
<dbReference type="InterPro" id="IPR000262">
    <property type="entry name" value="FMN-dep_DH"/>
</dbReference>
<sequence length="385" mass="42955">MYHGRPINIADYRRLARQRLPRVVFDYLEGGAEDECGLARNRTALDALCFRPRRLRDVRVRDQTVRLFGTTLAAPLVVGPTGFNDLFWPNGDLALARASAAHGIPFVLSTVSNTDIETLARGCDGEWWFQLYVVHRELAAQLVCRALNAGCRTLLLTVDVPINGRRERDLRNDFQLPSRYSLQQILDGLRHPGWTLRHLRRGMPRLANFEGLHTEDEEVRLALIERRMKADFTWLDLAWLREQWPHRLLVKGILHPEDAAHCAALGIDGVILSNHGARQLDSAVSPLHVLPDANRACALPLLIDSGFRRGSDVVKALALGARAVLLGRAPLYGLAAAGEFGVNEVIGMFKQEIDCTLAQIGCGRADDVSRDLLQIKPEFESTCVT</sequence>
<organism evidence="7 8">
    <name type="scientific">Xanthomonas hawaiiensis</name>
    <dbReference type="NCBI Taxonomy" id="3003247"/>
    <lineage>
        <taxon>Bacteria</taxon>
        <taxon>Pseudomonadati</taxon>
        <taxon>Pseudomonadota</taxon>
        <taxon>Gammaproteobacteria</taxon>
        <taxon>Lysobacterales</taxon>
        <taxon>Lysobacteraceae</taxon>
        <taxon>Xanthomonas</taxon>
    </lineage>
</organism>
<dbReference type="PANTHER" id="PTHR10578">
    <property type="entry name" value="S -2-HYDROXY-ACID OXIDASE-RELATED"/>
    <property type="match status" value="1"/>
</dbReference>